<protein>
    <recommendedName>
        <fullName evidence="3">Inhibitor I9 domain-containing protein</fullName>
    </recommendedName>
</protein>
<dbReference type="InterPro" id="IPR037045">
    <property type="entry name" value="S8pro/Inhibitor_I9_sf"/>
</dbReference>
<evidence type="ECO:0000313" key="5">
    <source>
        <dbReference type="Proteomes" id="UP000482800"/>
    </source>
</evidence>
<comment type="caution">
    <text evidence="4">The sequence shown here is derived from an EMBL/GenBank/DDBJ whole genome shotgun (WGS) entry which is preliminary data.</text>
</comment>
<dbReference type="RefSeq" id="WP_371872144.1">
    <property type="nucleotide sequence ID" value="NZ_BLPF01000001.1"/>
</dbReference>
<dbReference type="Proteomes" id="UP000482800">
    <property type="component" value="Unassembled WGS sequence"/>
</dbReference>
<dbReference type="Gene3D" id="3.30.70.80">
    <property type="entry name" value="Peptidase S8 propeptide/proteinase inhibitor I9"/>
    <property type="match status" value="1"/>
</dbReference>
<evidence type="ECO:0000259" key="3">
    <source>
        <dbReference type="Pfam" id="PF05922"/>
    </source>
</evidence>
<feature type="compositionally biased region" description="Basic residues" evidence="1">
    <location>
        <begin position="159"/>
        <end position="174"/>
    </location>
</feature>
<dbReference type="EMBL" id="BLPF01000001">
    <property type="protein sequence ID" value="GFJ79839.1"/>
    <property type="molecule type" value="Genomic_DNA"/>
</dbReference>
<proteinExistence type="predicted"/>
<accession>A0A6V8KCK3</accession>
<gene>
    <name evidence="4" type="ORF">Phou_040190</name>
</gene>
<feature type="signal peptide" evidence="2">
    <location>
        <begin position="1"/>
        <end position="33"/>
    </location>
</feature>
<reference evidence="4 5" key="2">
    <citation type="submission" date="2020-03" db="EMBL/GenBank/DDBJ databases">
        <authorList>
            <person name="Ichikawa N."/>
            <person name="Kimura A."/>
            <person name="Kitahashi Y."/>
            <person name="Uohara A."/>
        </authorList>
    </citation>
    <scope>NUCLEOTIDE SEQUENCE [LARGE SCALE GENOMIC DNA]</scope>
    <source>
        <strain evidence="4 5">NBRC 108639</strain>
    </source>
</reference>
<dbReference type="Pfam" id="PF05922">
    <property type="entry name" value="Inhibitor_I9"/>
    <property type="match status" value="1"/>
</dbReference>
<name>A0A6V8KCK3_9ACTN</name>
<feature type="domain" description="Inhibitor I9" evidence="3">
    <location>
        <begin position="52"/>
        <end position="122"/>
    </location>
</feature>
<keyword evidence="5" id="KW-1185">Reference proteome</keyword>
<dbReference type="SUPFAM" id="SSF54897">
    <property type="entry name" value="Protease propeptides/inhibitors"/>
    <property type="match status" value="1"/>
</dbReference>
<feature type="region of interest" description="Disordered" evidence="1">
    <location>
        <begin position="158"/>
        <end position="189"/>
    </location>
</feature>
<evidence type="ECO:0000313" key="4">
    <source>
        <dbReference type="EMBL" id="GFJ79839.1"/>
    </source>
</evidence>
<organism evidence="4 5">
    <name type="scientific">Phytohabitans houttuyneae</name>
    <dbReference type="NCBI Taxonomy" id="1076126"/>
    <lineage>
        <taxon>Bacteria</taxon>
        <taxon>Bacillati</taxon>
        <taxon>Actinomycetota</taxon>
        <taxon>Actinomycetes</taxon>
        <taxon>Micromonosporales</taxon>
        <taxon>Micromonosporaceae</taxon>
    </lineage>
</organism>
<evidence type="ECO:0000256" key="1">
    <source>
        <dbReference type="SAM" id="MobiDB-lite"/>
    </source>
</evidence>
<feature type="chain" id="PRO_5028860707" description="Inhibitor I9 domain-containing protein" evidence="2">
    <location>
        <begin position="34"/>
        <end position="189"/>
    </location>
</feature>
<sequence length="189" mass="20470">MTLPRMRRRLATLGMATVGVTVAVAMAAPPALAQEPSGTIRNAGGDTAVADSYIVVFKDSSVTRAGVDKAARDLAAKHDGAVARTYRAALRGFEVKATAARAARIAADPSVAYVEQNHTVHIQDTQNNPRAGPGPDRPAQPAAQQLVHVPVDRADGARVHHRHRHLVQPQRLRRPRDQRLRRDRRRCGG</sequence>
<dbReference type="AlphaFoldDB" id="A0A6V8KCK3"/>
<evidence type="ECO:0000256" key="2">
    <source>
        <dbReference type="SAM" id="SignalP"/>
    </source>
</evidence>
<keyword evidence="2" id="KW-0732">Signal</keyword>
<reference evidence="4 5" key="1">
    <citation type="submission" date="2020-03" db="EMBL/GenBank/DDBJ databases">
        <title>Whole genome shotgun sequence of Phytohabitans houttuyneae NBRC 108639.</title>
        <authorList>
            <person name="Komaki H."/>
            <person name="Tamura T."/>
        </authorList>
    </citation>
    <scope>NUCLEOTIDE SEQUENCE [LARGE SCALE GENOMIC DNA]</scope>
    <source>
        <strain evidence="4 5">NBRC 108639</strain>
    </source>
</reference>
<dbReference type="InterPro" id="IPR010259">
    <property type="entry name" value="S8pro/Inhibitor_I9"/>
</dbReference>